<dbReference type="InterPro" id="IPR042099">
    <property type="entry name" value="ANL_N_sf"/>
</dbReference>
<dbReference type="AlphaFoldDB" id="A0A850H5S9"/>
<gene>
    <name evidence="5" type="ORF">HUV48_13580</name>
</gene>
<dbReference type="InterPro" id="IPR025110">
    <property type="entry name" value="AMP-bd_C"/>
</dbReference>
<dbReference type="InterPro" id="IPR020845">
    <property type="entry name" value="AMP-binding_CS"/>
</dbReference>
<dbReference type="Gene3D" id="3.40.50.12780">
    <property type="entry name" value="N-terminal domain of ligase-like"/>
    <property type="match status" value="1"/>
</dbReference>
<dbReference type="RefSeq" id="WP_176268269.1">
    <property type="nucleotide sequence ID" value="NZ_JABWGV010000008.1"/>
</dbReference>
<dbReference type="Proteomes" id="UP000561438">
    <property type="component" value="Unassembled WGS sequence"/>
</dbReference>
<dbReference type="PANTHER" id="PTHR43201:SF5">
    <property type="entry name" value="MEDIUM-CHAIN ACYL-COA LIGASE ACSF2, MITOCHONDRIAL"/>
    <property type="match status" value="1"/>
</dbReference>
<protein>
    <submittedName>
        <fullName evidence="5">AMP-binding protein</fullName>
    </submittedName>
</protein>
<sequence>MAKQLAEPIEERQRALAERFRDWIPRALHEVLDEAAREFPDRPLVLTDAQKFSYREVAAESRRIAAGLLEMNIREGDKVALVMANYPEYVALKYAISRIGAIAVPVNIMLKADELRYVLGQSDSVLLVTMDTFRGIDHLAILDAICPAWEEKAGGNALPLLRQIIVFETGEGSRRTGSPTFSDLSGEADIVMPQVAPDAVCDILFTSGTTGPPKGVQLTHDMLMRCAFGSAYARAFEDGRRIIFALPLFHVFGYVEGMLSVPFVGGAMVPRLRFDAHDTLSAVERHQVNDALLIPAMSLALIEAAQSGDRDLISLHAALASGGKAPPHLWDQLRTFLGITEITTGYGMTETTASTTVTRPQDPVGKLLTTNGRLREVGPAADPALEGILVDYRVVDTATGVTLPPGEIGELQARGLGVTKGYYNKPLETAEAFTSDGWLHTGDLGVIDTEKYITLLGRTKESYRCGGEQVLPSEIEDVLTQLADVEQAIVAPLPDQRMGEVGVAFIIRSPGSKIGEEAVIGHAREKLARFKVPRHVFFVEAGEIPLTASGRPQKFELTKIARKRLETT</sequence>
<evidence type="ECO:0000313" key="5">
    <source>
        <dbReference type="EMBL" id="NVD46040.1"/>
    </source>
</evidence>
<evidence type="ECO:0000259" key="4">
    <source>
        <dbReference type="Pfam" id="PF13193"/>
    </source>
</evidence>
<evidence type="ECO:0000256" key="2">
    <source>
        <dbReference type="ARBA" id="ARBA00022598"/>
    </source>
</evidence>
<feature type="domain" description="AMP-dependent synthetase/ligase" evidence="3">
    <location>
        <begin position="32"/>
        <end position="423"/>
    </location>
</feature>
<keyword evidence="6" id="KW-1185">Reference proteome</keyword>
<reference evidence="5 6" key="1">
    <citation type="submission" date="2020-06" db="EMBL/GenBank/DDBJ databases">
        <title>Altererythrobacter sp. HHU K3-1.</title>
        <authorList>
            <person name="Zhang D."/>
            <person name="Xue H."/>
        </authorList>
    </citation>
    <scope>NUCLEOTIDE SEQUENCE [LARGE SCALE GENOMIC DNA]</scope>
    <source>
        <strain evidence="5 6">HHU K3-1</strain>
    </source>
</reference>
<dbReference type="GO" id="GO:0006631">
    <property type="term" value="P:fatty acid metabolic process"/>
    <property type="evidence" value="ECO:0007669"/>
    <property type="project" value="TreeGrafter"/>
</dbReference>
<dbReference type="EMBL" id="JABWGV010000008">
    <property type="protein sequence ID" value="NVD46040.1"/>
    <property type="molecule type" value="Genomic_DNA"/>
</dbReference>
<dbReference type="PROSITE" id="PS00455">
    <property type="entry name" value="AMP_BINDING"/>
    <property type="match status" value="1"/>
</dbReference>
<evidence type="ECO:0000259" key="3">
    <source>
        <dbReference type="Pfam" id="PF00501"/>
    </source>
</evidence>
<proteinExistence type="inferred from homology"/>
<dbReference type="SUPFAM" id="SSF56801">
    <property type="entry name" value="Acetyl-CoA synthetase-like"/>
    <property type="match status" value="1"/>
</dbReference>
<comment type="caution">
    <text evidence="5">The sequence shown here is derived from an EMBL/GenBank/DDBJ whole genome shotgun (WGS) entry which is preliminary data.</text>
</comment>
<organism evidence="5 6">
    <name type="scientific">Qipengyuania atrilutea</name>
    <dbReference type="NCBI Taxonomy" id="2744473"/>
    <lineage>
        <taxon>Bacteria</taxon>
        <taxon>Pseudomonadati</taxon>
        <taxon>Pseudomonadota</taxon>
        <taxon>Alphaproteobacteria</taxon>
        <taxon>Sphingomonadales</taxon>
        <taxon>Erythrobacteraceae</taxon>
        <taxon>Qipengyuania</taxon>
    </lineage>
</organism>
<dbReference type="InterPro" id="IPR045851">
    <property type="entry name" value="AMP-bd_C_sf"/>
</dbReference>
<dbReference type="Pfam" id="PF00501">
    <property type="entry name" value="AMP-binding"/>
    <property type="match status" value="1"/>
</dbReference>
<dbReference type="InterPro" id="IPR000873">
    <property type="entry name" value="AMP-dep_synth/lig_dom"/>
</dbReference>
<accession>A0A850H5S9</accession>
<dbReference type="GO" id="GO:0031956">
    <property type="term" value="F:medium-chain fatty acid-CoA ligase activity"/>
    <property type="evidence" value="ECO:0007669"/>
    <property type="project" value="TreeGrafter"/>
</dbReference>
<dbReference type="Gene3D" id="3.30.300.30">
    <property type="match status" value="1"/>
</dbReference>
<evidence type="ECO:0000256" key="1">
    <source>
        <dbReference type="ARBA" id="ARBA00006432"/>
    </source>
</evidence>
<dbReference type="PANTHER" id="PTHR43201">
    <property type="entry name" value="ACYL-COA SYNTHETASE"/>
    <property type="match status" value="1"/>
</dbReference>
<comment type="similarity">
    <text evidence="1">Belongs to the ATP-dependent AMP-binding enzyme family.</text>
</comment>
<keyword evidence="2" id="KW-0436">Ligase</keyword>
<feature type="domain" description="AMP-binding enzyme C-terminal" evidence="4">
    <location>
        <begin position="474"/>
        <end position="550"/>
    </location>
</feature>
<name>A0A850H5S9_9SPHN</name>
<dbReference type="Pfam" id="PF13193">
    <property type="entry name" value="AMP-binding_C"/>
    <property type="match status" value="1"/>
</dbReference>
<evidence type="ECO:0000313" key="6">
    <source>
        <dbReference type="Proteomes" id="UP000561438"/>
    </source>
</evidence>